<feature type="domain" description="Ion transport" evidence="7">
    <location>
        <begin position="352"/>
        <end position="590"/>
    </location>
</feature>
<name>A0A7M5V095_9CNID</name>
<protein>
    <recommendedName>
        <fullName evidence="7">Ion transport domain-containing protein</fullName>
    </recommendedName>
</protein>
<keyword evidence="9" id="KW-1185">Reference proteome</keyword>
<dbReference type="GO" id="GO:0098703">
    <property type="term" value="P:calcium ion import across plasma membrane"/>
    <property type="evidence" value="ECO:0007669"/>
    <property type="project" value="TreeGrafter"/>
</dbReference>
<feature type="transmembrane region" description="Helical" evidence="6">
    <location>
        <begin position="552"/>
        <end position="576"/>
    </location>
</feature>
<dbReference type="RefSeq" id="XP_066919781.1">
    <property type="nucleotide sequence ID" value="XM_067063680.1"/>
</dbReference>
<evidence type="ECO:0000313" key="9">
    <source>
        <dbReference type="Proteomes" id="UP000594262"/>
    </source>
</evidence>
<feature type="transmembrane region" description="Helical" evidence="6">
    <location>
        <begin position="422"/>
        <end position="439"/>
    </location>
</feature>
<evidence type="ECO:0000256" key="6">
    <source>
        <dbReference type="SAM" id="Phobius"/>
    </source>
</evidence>
<dbReference type="GO" id="GO:0005262">
    <property type="term" value="F:calcium channel activity"/>
    <property type="evidence" value="ECO:0007669"/>
    <property type="project" value="TreeGrafter"/>
</dbReference>
<evidence type="ECO:0000256" key="2">
    <source>
        <dbReference type="ARBA" id="ARBA00022692"/>
    </source>
</evidence>
<feature type="transmembrane region" description="Helical" evidence="6">
    <location>
        <begin position="385"/>
        <end position="402"/>
    </location>
</feature>
<dbReference type="GO" id="GO:0005886">
    <property type="term" value="C:plasma membrane"/>
    <property type="evidence" value="ECO:0007669"/>
    <property type="project" value="TreeGrafter"/>
</dbReference>
<dbReference type="PANTHER" id="PTHR10582">
    <property type="entry name" value="TRANSIENT RECEPTOR POTENTIAL ION CHANNEL PROTEIN"/>
    <property type="match status" value="1"/>
</dbReference>
<dbReference type="Proteomes" id="UP000594262">
    <property type="component" value="Unplaced"/>
</dbReference>
<evidence type="ECO:0000259" key="7">
    <source>
        <dbReference type="Pfam" id="PF00520"/>
    </source>
</evidence>
<keyword evidence="5 6" id="KW-0472">Membrane</keyword>
<accession>A0A7M5V095</accession>
<dbReference type="InterPro" id="IPR027359">
    <property type="entry name" value="Volt_channel_dom_sf"/>
</dbReference>
<dbReference type="Pfam" id="PF00520">
    <property type="entry name" value="Ion_trans"/>
    <property type="match status" value="1"/>
</dbReference>
<dbReference type="OrthoDB" id="5980322at2759"/>
<organism evidence="8 9">
    <name type="scientific">Clytia hemisphaerica</name>
    <dbReference type="NCBI Taxonomy" id="252671"/>
    <lineage>
        <taxon>Eukaryota</taxon>
        <taxon>Metazoa</taxon>
        <taxon>Cnidaria</taxon>
        <taxon>Hydrozoa</taxon>
        <taxon>Hydroidolina</taxon>
        <taxon>Leptothecata</taxon>
        <taxon>Obeliida</taxon>
        <taxon>Clytiidae</taxon>
        <taxon>Clytia</taxon>
    </lineage>
</organism>
<keyword evidence="3" id="KW-0677">Repeat</keyword>
<evidence type="ECO:0000256" key="4">
    <source>
        <dbReference type="ARBA" id="ARBA00022989"/>
    </source>
</evidence>
<evidence type="ECO:0000256" key="3">
    <source>
        <dbReference type="ARBA" id="ARBA00022737"/>
    </source>
</evidence>
<keyword evidence="4 6" id="KW-1133">Transmembrane helix</keyword>
<evidence type="ECO:0000313" key="8">
    <source>
        <dbReference type="EnsemblMetazoa" id="CLYHEMP001225.1"/>
    </source>
</evidence>
<sequence>MYKSMEKTEDLALLPKNESSINIFQPDEEFLKNPFGDDKGNNAFWEKVSKAYGDGSQVSWDEALNSVRADEFIQRALLDKRIPLVFLLEVIHDEFIKRIEDPRLCTGFIHQLTKLGGVILQKDRDEAQKAEGNIPPTYSRVLQDHPKKMTILHLLAERNLVDFAEIYISPEFYAGHIYVDSQVNPKKLPLECALERRHDDMASLLARRMRNSRVRALFQYDEAFDAKFKFADIIQDPGMQETVVAILDSCVNPDWPFVPTKNGEDEEKAWTRLQDKPLQYHFDYRLLDGDQDSEPAKMKDGSVNENFKHLQPSCLQLIIDSPHSDETISHPVVRVLVDRKWEKYGKKSICLWFLLYILFVAILGLALFLDDSQSPRDYSTAKDKARGVFEVLTILLTFAYFIEEIDQMLKEKWSYFCDKFNIFDIAGILLIFLMIPLRYANEVRASYGVGAAAFLINCLRVFKFFPAFRDLGVYSKTFAEIIRVDIVKFAKLFVVVMIGFTGCVFLAIKSATFPQKGMTFWRILLKEARGIAEGNPFADDYLETFDYKNKGIQVAMIILIVLNMGTIIVVLSNILIGQLSSRYTIAQEQAEIRYSIDKAKYITKVEKGRFKWMNLRIKNYIDGDYVADEARITELLTDWANLREKKSKESKEAIRELYARVKKL</sequence>
<dbReference type="InterPro" id="IPR005821">
    <property type="entry name" value="Ion_trans_dom"/>
</dbReference>
<feature type="transmembrane region" description="Helical" evidence="6">
    <location>
        <begin position="445"/>
        <end position="468"/>
    </location>
</feature>
<evidence type="ECO:0000256" key="5">
    <source>
        <dbReference type="ARBA" id="ARBA00023136"/>
    </source>
</evidence>
<keyword evidence="2 6" id="KW-0812">Transmembrane</keyword>
<dbReference type="EnsemblMetazoa" id="CLYHEMT001225.1">
    <property type="protein sequence ID" value="CLYHEMP001225.1"/>
    <property type="gene ID" value="CLYHEMG001225"/>
</dbReference>
<dbReference type="GeneID" id="136807110"/>
<feature type="transmembrane region" description="Helical" evidence="6">
    <location>
        <begin position="489"/>
        <end position="508"/>
    </location>
</feature>
<reference evidence="8" key="1">
    <citation type="submission" date="2021-01" db="UniProtKB">
        <authorList>
            <consortium name="EnsemblMetazoa"/>
        </authorList>
    </citation>
    <scope>IDENTIFICATION</scope>
</reference>
<evidence type="ECO:0000256" key="1">
    <source>
        <dbReference type="ARBA" id="ARBA00004141"/>
    </source>
</evidence>
<dbReference type="InterPro" id="IPR024862">
    <property type="entry name" value="TRPV"/>
</dbReference>
<feature type="transmembrane region" description="Helical" evidence="6">
    <location>
        <begin position="349"/>
        <end position="369"/>
    </location>
</feature>
<proteinExistence type="predicted"/>
<comment type="subcellular location">
    <subcellularLocation>
        <location evidence="1">Membrane</location>
        <topology evidence="1">Multi-pass membrane protein</topology>
    </subcellularLocation>
</comment>
<dbReference type="AlphaFoldDB" id="A0A7M5V095"/>
<dbReference type="Gene3D" id="1.20.120.350">
    <property type="entry name" value="Voltage-gated potassium channels. Chain C"/>
    <property type="match status" value="1"/>
</dbReference>
<dbReference type="PANTHER" id="PTHR10582:SF2">
    <property type="entry name" value="INACTIVE"/>
    <property type="match status" value="1"/>
</dbReference>